<feature type="compositionally biased region" description="Low complexity" evidence="1">
    <location>
        <begin position="121"/>
        <end position="137"/>
    </location>
</feature>
<evidence type="ECO:0000313" key="3">
    <source>
        <dbReference type="Proteomes" id="UP000016368"/>
    </source>
</evidence>
<proteinExistence type="predicted"/>
<feature type="region of interest" description="Disordered" evidence="1">
    <location>
        <begin position="46"/>
        <end position="93"/>
    </location>
</feature>
<feature type="compositionally biased region" description="Low complexity" evidence="1">
    <location>
        <begin position="46"/>
        <end position="64"/>
    </location>
</feature>
<name>F3KTI8_9BURK</name>
<sequence length="168" mass="17673">MWPAGVEVMVAPQAKVAPVAPVNQPAPDAAASSPGVINAINPALQAQASAGAQAQSDPSQGSGADNSARDWTLSKEEASKLPEKEEPPKEPLSEMLTRHIASVWSASARVVEIFLQNQPNQNPTVQQQAQTPVQATNRQVDPLNAPGDIAKEVLTYSPTQIKEPGKAE</sequence>
<dbReference type="AlphaFoldDB" id="F3KTI8"/>
<organism evidence="2 3">
    <name type="scientific">Hylemonella gracilis ATCC 19624</name>
    <dbReference type="NCBI Taxonomy" id="887062"/>
    <lineage>
        <taxon>Bacteria</taxon>
        <taxon>Pseudomonadati</taxon>
        <taxon>Pseudomonadota</taxon>
        <taxon>Betaproteobacteria</taxon>
        <taxon>Burkholderiales</taxon>
        <taxon>Comamonadaceae</taxon>
        <taxon>Hylemonella</taxon>
    </lineage>
</organism>
<protein>
    <submittedName>
        <fullName evidence="2">Uncharacterized protein</fullName>
    </submittedName>
</protein>
<gene>
    <name evidence="2" type="ORF">HGR_08844</name>
</gene>
<reference evidence="2 3" key="1">
    <citation type="journal article" date="2011" name="EMBO J.">
        <title>Structural diversity of bacterial flagellar motors.</title>
        <authorList>
            <person name="Chen S."/>
            <person name="Beeby M."/>
            <person name="Murphy G.E."/>
            <person name="Leadbetter J.R."/>
            <person name="Hendrixson D.R."/>
            <person name="Briegel A."/>
            <person name="Li Z."/>
            <person name="Shi J."/>
            <person name="Tocheva E.I."/>
            <person name="Muller A."/>
            <person name="Dobro M.J."/>
            <person name="Jensen G.J."/>
        </authorList>
    </citation>
    <scope>NUCLEOTIDE SEQUENCE [LARGE SCALE GENOMIC DNA]</scope>
    <source>
        <strain evidence="2 3">ATCC 19624</strain>
    </source>
</reference>
<comment type="caution">
    <text evidence="2">The sequence shown here is derived from an EMBL/GenBank/DDBJ whole genome shotgun (WGS) entry which is preliminary data.</text>
</comment>
<feature type="compositionally biased region" description="Basic and acidic residues" evidence="1">
    <location>
        <begin position="72"/>
        <end position="92"/>
    </location>
</feature>
<keyword evidence="3" id="KW-1185">Reference proteome</keyword>
<feature type="region of interest" description="Disordered" evidence="1">
    <location>
        <begin position="121"/>
        <end position="168"/>
    </location>
</feature>
<dbReference type="Proteomes" id="UP000016368">
    <property type="component" value="Unassembled WGS sequence"/>
</dbReference>
<accession>F3KTI8</accession>
<dbReference type="eggNOG" id="ENOG5033FA4">
    <property type="taxonomic scope" value="Bacteria"/>
</dbReference>
<dbReference type="EMBL" id="AEGR01000056">
    <property type="protein sequence ID" value="EGI76867.1"/>
    <property type="molecule type" value="Genomic_DNA"/>
</dbReference>
<evidence type="ECO:0000256" key="1">
    <source>
        <dbReference type="SAM" id="MobiDB-lite"/>
    </source>
</evidence>
<evidence type="ECO:0000313" key="2">
    <source>
        <dbReference type="EMBL" id="EGI76867.1"/>
    </source>
</evidence>